<protein>
    <submittedName>
        <fullName evidence="4">Prolyl oligopeptidase family serine peptidase</fullName>
    </submittedName>
</protein>
<dbReference type="SUPFAM" id="SSF53474">
    <property type="entry name" value="alpha/beta-Hydrolases"/>
    <property type="match status" value="1"/>
</dbReference>
<name>A0ABZ0GK34_9GAMM</name>
<dbReference type="SUPFAM" id="SSF82171">
    <property type="entry name" value="DPP6 N-terminal domain-like"/>
    <property type="match status" value="1"/>
</dbReference>
<dbReference type="InterPro" id="IPR001375">
    <property type="entry name" value="Peptidase_S9_cat"/>
</dbReference>
<dbReference type="InterPro" id="IPR029058">
    <property type="entry name" value="AB_hydrolase_fold"/>
</dbReference>
<dbReference type="Pfam" id="PF00326">
    <property type="entry name" value="Peptidase_S9"/>
    <property type="match status" value="1"/>
</dbReference>
<keyword evidence="5" id="KW-1185">Reference proteome</keyword>
<sequence length="657" mass="75129">MNIAKTLLCYSLIVCCSVTQVAIAKEEIAPKLPVETFFKFSEFDRMVLSPTGKYIAARLKMKGSKKLAIMETKTNKILSVSHFGDDKDVGSIGWLTDERAYAEMVTRVGPLLEPRRTGFLFAVNADGSKKRQLLPTPPRPGKAADRPRNFSLADRLPDDDKHVLAYISNSAFQTLYKLNIFTGKQIVYKKAHKSNASMELDHDNIVRFSIVGDYDVDEDISTRQVLYRDSHDDDWQLHETIIDKDTRKKGRSNFEILRFNKDNTEVLIHKNDEIVLYNPLTRVYKTVLKIEGDAEISSYINNHDYTSPELIGIKRMPGKIESTYFDYKNPEVKLRIGIAAAFPNSNVRLVNSTKNKETTLVKVVSDKNSGTYYLFDRKKNSLTYLLDTSPDRDEKLLTEMNPFSFIARDGLEIRGYLTLPKGKTKNLPLVQVVHGGPYGPFDKWRYDREAQFFANRGYAVMQVNFRGSGGRGDKFLYDSYKKMGKEMQHDLTDSVHWAIEQGIVDKDKICIYGASYGGYASLMGAVMEPDLYKCAVPYAGVYDIEIFRNNTDFRVRDSGKRFLEEAWNAYDEEFVKARSPIYHLDKLKAALLFVHGGMDKRVTINHYEAVAEKLDEMGYPYESIIEPDEAHGFREQENVYNLYRKVDKFLAKHLGGS</sequence>
<dbReference type="PANTHER" id="PTHR42776">
    <property type="entry name" value="SERINE PEPTIDASE S9 FAMILY MEMBER"/>
    <property type="match status" value="1"/>
</dbReference>
<dbReference type="Proteomes" id="UP001301442">
    <property type="component" value="Chromosome"/>
</dbReference>
<dbReference type="EMBL" id="CP136600">
    <property type="protein sequence ID" value="WOH36224.1"/>
    <property type="molecule type" value="Genomic_DNA"/>
</dbReference>
<keyword evidence="2" id="KW-0732">Signal</keyword>
<gene>
    <name evidence="4" type="ORF">RI844_12670</name>
</gene>
<evidence type="ECO:0000256" key="1">
    <source>
        <dbReference type="ARBA" id="ARBA00022801"/>
    </source>
</evidence>
<reference evidence="4 5" key="1">
    <citation type="submission" date="2023-09" db="EMBL/GenBank/DDBJ databases">
        <authorList>
            <person name="Qi X."/>
        </authorList>
    </citation>
    <scope>NUCLEOTIDE SEQUENCE [LARGE SCALE GENOMIC DNA]</scope>
    <source>
        <strain evidence="4 5">S1-1</strain>
    </source>
</reference>
<feature type="signal peptide" evidence="2">
    <location>
        <begin position="1"/>
        <end position="24"/>
    </location>
</feature>
<feature type="domain" description="Peptidase S9 prolyl oligopeptidase catalytic" evidence="3">
    <location>
        <begin position="444"/>
        <end position="656"/>
    </location>
</feature>
<keyword evidence="1" id="KW-0378">Hydrolase</keyword>
<accession>A0ABZ0GK34</accession>
<feature type="chain" id="PRO_5046763088" evidence="2">
    <location>
        <begin position="25"/>
        <end position="657"/>
    </location>
</feature>
<dbReference type="RefSeq" id="WP_348395037.1">
    <property type="nucleotide sequence ID" value="NZ_CP136600.1"/>
</dbReference>
<organism evidence="4 5">
    <name type="scientific">Thalassotalea fonticola</name>
    <dbReference type="NCBI Taxonomy" id="3065649"/>
    <lineage>
        <taxon>Bacteria</taxon>
        <taxon>Pseudomonadati</taxon>
        <taxon>Pseudomonadota</taxon>
        <taxon>Gammaproteobacteria</taxon>
        <taxon>Alteromonadales</taxon>
        <taxon>Colwelliaceae</taxon>
        <taxon>Thalassotalea</taxon>
    </lineage>
</organism>
<proteinExistence type="predicted"/>
<dbReference type="Gene3D" id="3.40.50.1820">
    <property type="entry name" value="alpha/beta hydrolase"/>
    <property type="match status" value="1"/>
</dbReference>
<evidence type="ECO:0000313" key="4">
    <source>
        <dbReference type="EMBL" id="WOH36224.1"/>
    </source>
</evidence>
<dbReference type="PANTHER" id="PTHR42776:SF27">
    <property type="entry name" value="DIPEPTIDYL PEPTIDASE FAMILY MEMBER 6"/>
    <property type="match status" value="1"/>
</dbReference>
<evidence type="ECO:0000256" key="2">
    <source>
        <dbReference type="SAM" id="SignalP"/>
    </source>
</evidence>
<evidence type="ECO:0000259" key="3">
    <source>
        <dbReference type="Pfam" id="PF00326"/>
    </source>
</evidence>
<evidence type="ECO:0000313" key="5">
    <source>
        <dbReference type="Proteomes" id="UP001301442"/>
    </source>
</evidence>